<accession>A0A1W9Z5R8</accession>
<dbReference type="EMBL" id="MVHG01000128">
    <property type="protein sequence ID" value="ORA07710.1"/>
    <property type="molecule type" value="Genomic_DNA"/>
</dbReference>
<evidence type="ECO:0000313" key="5">
    <source>
        <dbReference type="Proteomes" id="UP000192707"/>
    </source>
</evidence>
<evidence type="ECO:0000259" key="3">
    <source>
        <dbReference type="SMART" id="SM00331"/>
    </source>
</evidence>
<evidence type="ECO:0000313" key="4">
    <source>
        <dbReference type="EMBL" id="ORA07710.1"/>
    </source>
</evidence>
<dbReference type="Gene3D" id="3.60.40.10">
    <property type="entry name" value="PPM-type phosphatase domain"/>
    <property type="match status" value="1"/>
</dbReference>
<evidence type="ECO:0000256" key="1">
    <source>
        <dbReference type="ARBA" id="ARBA00022801"/>
    </source>
</evidence>
<comment type="caution">
    <text evidence="4">The sequence shown here is derived from an EMBL/GenBank/DDBJ whole genome shotgun (WGS) entry which is preliminary data.</text>
</comment>
<dbReference type="Gene3D" id="3.30.565.10">
    <property type="entry name" value="Histidine kinase-like ATPase, C-terminal domain"/>
    <property type="match status" value="1"/>
</dbReference>
<dbReference type="Pfam" id="PF13581">
    <property type="entry name" value="HATPase_c_2"/>
    <property type="match status" value="1"/>
</dbReference>
<dbReference type="AlphaFoldDB" id="A0A1W9Z5R8"/>
<dbReference type="PANTHER" id="PTHR43156">
    <property type="entry name" value="STAGE II SPORULATION PROTEIN E-RELATED"/>
    <property type="match status" value="1"/>
</dbReference>
<dbReference type="InterPro" id="IPR003594">
    <property type="entry name" value="HATPase_dom"/>
</dbReference>
<dbReference type="SUPFAM" id="SSF81606">
    <property type="entry name" value="PP2C-like"/>
    <property type="match status" value="1"/>
</dbReference>
<dbReference type="SUPFAM" id="SSF55781">
    <property type="entry name" value="GAF domain-like"/>
    <property type="match status" value="2"/>
</dbReference>
<keyword evidence="1" id="KW-0378">Hydrolase</keyword>
<dbReference type="OrthoDB" id="163538at2"/>
<feature type="domain" description="GAF" evidence="2">
    <location>
        <begin position="51"/>
        <end position="187"/>
    </location>
</feature>
<keyword evidence="5" id="KW-1185">Reference proteome</keyword>
<evidence type="ECO:0000259" key="2">
    <source>
        <dbReference type="SMART" id="SM00065"/>
    </source>
</evidence>
<dbReference type="InterPro" id="IPR036457">
    <property type="entry name" value="PPM-type-like_dom_sf"/>
</dbReference>
<dbReference type="Pfam" id="PF07228">
    <property type="entry name" value="SpoIIE"/>
    <property type="match status" value="1"/>
</dbReference>
<feature type="domain" description="PPM-type phosphatase" evidence="3">
    <location>
        <begin position="514"/>
        <end position="729"/>
    </location>
</feature>
<dbReference type="InterPro" id="IPR001932">
    <property type="entry name" value="PPM-type_phosphatase-like_dom"/>
</dbReference>
<proteinExistence type="predicted"/>
<dbReference type="RefSeq" id="WP_083067277.1">
    <property type="nucleotide sequence ID" value="NZ_MVHG01000128.1"/>
</dbReference>
<dbReference type="SUPFAM" id="SSF55874">
    <property type="entry name" value="ATPase domain of HSP90 chaperone/DNA topoisomerase II/histidine kinase"/>
    <property type="match status" value="1"/>
</dbReference>
<gene>
    <name evidence="4" type="ORF">BST14_26635</name>
</gene>
<dbReference type="InterPro" id="IPR003018">
    <property type="entry name" value="GAF"/>
</dbReference>
<organism evidence="4 5">
    <name type="scientific">Mycobacterium arosiense ATCC BAA-1401 = DSM 45069</name>
    <dbReference type="NCBI Taxonomy" id="1265311"/>
    <lineage>
        <taxon>Bacteria</taxon>
        <taxon>Bacillati</taxon>
        <taxon>Actinomycetota</taxon>
        <taxon>Actinomycetes</taxon>
        <taxon>Mycobacteriales</taxon>
        <taxon>Mycobacteriaceae</taxon>
        <taxon>Mycobacterium</taxon>
        <taxon>Mycobacterium avium complex (MAC)</taxon>
    </lineage>
</organism>
<reference evidence="4 5" key="1">
    <citation type="submission" date="2016-12" db="EMBL/GenBank/DDBJ databases">
        <title>The new phylogeny of genus Mycobacterium.</title>
        <authorList>
            <person name="Tortoli E."/>
            <person name="Trovato A."/>
            <person name="Cirillo D.M."/>
        </authorList>
    </citation>
    <scope>NUCLEOTIDE SEQUENCE [LARGE SCALE GENOMIC DNA]</scope>
    <source>
        <strain evidence="4 5">DSM 45069</strain>
    </source>
</reference>
<dbReference type="InterPro" id="IPR036890">
    <property type="entry name" value="HATPase_C_sf"/>
</dbReference>
<dbReference type="PANTHER" id="PTHR43156:SF2">
    <property type="entry name" value="STAGE II SPORULATION PROTEIN E"/>
    <property type="match status" value="1"/>
</dbReference>
<dbReference type="InterPro" id="IPR029016">
    <property type="entry name" value="GAF-like_dom_sf"/>
</dbReference>
<protein>
    <submittedName>
        <fullName evidence="4">ATPase</fullName>
    </submittedName>
</protein>
<sequence length="856" mass="91624">MDSDRSDSAFTWQGRRDLVSRMHDQLDELVAARDQMEQLVRVIVEIGSDLDLDVTLHRVLNAAMELTGARYAALGIRAADGALVSFVHAGIDVDTARRLGDLPVGDGLRVDDLSGHPDAAELVGREPPVRALLGIPITVRGANFGNLYLADDRPGRVFSDSQEGAVRAMATAAAAAIDNARLFERERESARWTNASREITTALLSGDPQTGPLQLIVNRALELAGAEQAILLVPSELERPVDEVDTLVVAATAGRYSSEVIGRQVPMDGSTTGGVARRGLALITDSFEYPIEGFTDAGKRSAVVMPLVADGAVLGVIAVARDPHQPAFGHDYLDLVSDFARHAAIALALAAGREHALNQELAQADTVEDAVHAAAEELRRLWRARRVLAVTFPAESPSTEMTSGEPHVVSVGEPAQWADLPPHTQRALSALRDGDLLTSNATQPGTAGIALRHPDGVLVVWIDLTEQRMFTLEDQTLLTVLAGRLGQGLQRVHQVDQQRETALALQHAILGPADLPAGFAVRYQAATRPLQVGGDWYDIVDLEDGRIALIVGDCVGHGLAAATVMGQVRSACRALLLENPSPGAALAGLDRFAARLPGAQCTTAVCAVLTPETGELVYSSAGHPPPILVHSDGSTQMLDDGHTIALGVRGDWPRPEARAIIPARSTLLLYTDGLVERRRVPLDHGISRMVTVAQDARALTLENLANQVMSRVAPIGGYRDDVVLLLYRHPAPLDLKFPADVSQLAPTRTALRDWLVKARLDPDQTMNVLVAAGEAVANAIEHGHRHRPQGIIRLGAIATGDAVQLTITDTGSWKAPQPGSYPHRGRGIPLMRSLMHDVDIRPDDDGTTVHLSARIT</sequence>
<dbReference type="InterPro" id="IPR052016">
    <property type="entry name" value="Bact_Sigma-Reg"/>
</dbReference>
<dbReference type="Pfam" id="PF13185">
    <property type="entry name" value="GAF_2"/>
    <property type="match status" value="1"/>
</dbReference>
<name>A0A1W9Z5R8_MYCAI</name>
<feature type="domain" description="GAF" evidence="2">
    <location>
        <begin position="212"/>
        <end position="357"/>
    </location>
</feature>
<dbReference type="SMART" id="SM00331">
    <property type="entry name" value="PP2C_SIG"/>
    <property type="match status" value="1"/>
</dbReference>
<dbReference type="SMART" id="SM00065">
    <property type="entry name" value="GAF"/>
    <property type="match status" value="2"/>
</dbReference>
<dbReference type="Pfam" id="PF01590">
    <property type="entry name" value="GAF"/>
    <property type="match status" value="1"/>
</dbReference>
<dbReference type="Gene3D" id="3.30.450.40">
    <property type="match status" value="2"/>
</dbReference>
<dbReference type="CDD" id="cd16936">
    <property type="entry name" value="HATPase_RsbW-like"/>
    <property type="match status" value="1"/>
</dbReference>
<dbReference type="GO" id="GO:0016791">
    <property type="term" value="F:phosphatase activity"/>
    <property type="evidence" value="ECO:0007669"/>
    <property type="project" value="TreeGrafter"/>
</dbReference>
<dbReference type="Proteomes" id="UP000192707">
    <property type="component" value="Unassembled WGS sequence"/>
</dbReference>